<dbReference type="PANTHER" id="PTHR12802:SF61">
    <property type="entry name" value="SWI_SNF COMPLEX SUBUNIT SWI3C"/>
    <property type="match status" value="1"/>
</dbReference>
<dbReference type="PROSITE" id="PS50090">
    <property type="entry name" value="MYB_LIKE"/>
    <property type="match status" value="1"/>
</dbReference>
<feature type="domain" description="SWIRM" evidence="13">
    <location>
        <begin position="270"/>
        <end position="368"/>
    </location>
</feature>
<proteinExistence type="predicted"/>
<dbReference type="PROSITE" id="PS50934">
    <property type="entry name" value="SWIRM"/>
    <property type="match status" value="1"/>
</dbReference>
<dbReference type="AlphaFoldDB" id="A0AAN9K843"/>
<evidence type="ECO:0008006" key="17">
    <source>
        <dbReference type="Google" id="ProtNLM"/>
    </source>
</evidence>
<dbReference type="Pfam" id="PF16495">
    <property type="entry name" value="SWIRM-assoc_1"/>
    <property type="match status" value="1"/>
</dbReference>
<dbReference type="PROSITE" id="PS50135">
    <property type="entry name" value="ZF_ZZ_2"/>
    <property type="match status" value="1"/>
</dbReference>
<evidence type="ECO:0000259" key="11">
    <source>
        <dbReference type="PROSITE" id="PS50090"/>
    </source>
</evidence>
<dbReference type="InterPro" id="IPR007526">
    <property type="entry name" value="SWIRM"/>
</dbReference>
<dbReference type="InterPro" id="IPR001005">
    <property type="entry name" value="SANT/Myb"/>
</dbReference>
<evidence type="ECO:0000256" key="4">
    <source>
        <dbReference type="ARBA" id="ARBA00022833"/>
    </source>
</evidence>
<feature type="compositionally biased region" description="Polar residues" evidence="10">
    <location>
        <begin position="845"/>
        <end position="869"/>
    </location>
</feature>
<dbReference type="SMART" id="SM00717">
    <property type="entry name" value="SANT"/>
    <property type="match status" value="1"/>
</dbReference>
<evidence type="ECO:0000256" key="6">
    <source>
        <dbReference type="ARBA" id="ARBA00023125"/>
    </source>
</evidence>
<dbReference type="GO" id="GO:0008270">
    <property type="term" value="F:zinc ion binding"/>
    <property type="evidence" value="ECO:0007669"/>
    <property type="project" value="UniProtKB-KW"/>
</dbReference>
<dbReference type="GO" id="GO:0003677">
    <property type="term" value="F:DNA binding"/>
    <property type="evidence" value="ECO:0007669"/>
    <property type="project" value="UniProtKB-KW"/>
</dbReference>
<feature type="region of interest" description="Disordered" evidence="10">
    <location>
        <begin position="555"/>
        <end position="577"/>
    </location>
</feature>
<evidence type="ECO:0000313" key="15">
    <source>
        <dbReference type="EMBL" id="KAK7311533.1"/>
    </source>
</evidence>
<dbReference type="Pfam" id="PF04433">
    <property type="entry name" value="SWIRM"/>
    <property type="match status" value="1"/>
</dbReference>
<evidence type="ECO:0000256" key="3">
    <source>
        <dbReference type="ARBA" id="ARBA00022771"/>
    </source>
</evidence>
<keyword evidence="3 9" id="KW-0863">Zinc-finger</keyword>
<dbReference type="FunFam" id="1.10.10.10:FF:000020">
    <property type="entry name" value="SWI/SNF complex subunit SMARCC2 isoform c"/>
    <property type="match status" value="1"/>
</dbReference>
<dbReference type="InterPro" id="IPR032451">
    <property type="entry name" value="SMARCC_C"/>
</dbReference>
<dbReference type="GO" id="GO:0005634">
    <property type="term" value="C:nucleus"/>
    <property type="evidence" value="ECO:0007669"/>
    <property type="project" value="UniProtKB-ARBA"/>
</dbReference>
<dbReference type="InterPro" id="IPR017884">
    <property type="entry name" value="SANT_dom"/>
</dbReference>
<evidence type="ECO:0000256" key="9">
    <source>
        <dbReference type="PROSITE-ProRule" id="PRU00228"/>
    </source>
</evidence>
<accession>A0AAN9K843</accession>
<keyword evidence="6" id="KW-0238">DNA-binding</keyword>
<dbReference type="CDD" id="cd00167">
    <property type="entry name" value="SANT"/>
    <property type="match status" value="1"/>
</dbReference>
<feature type="region of interest" description="Disordered" evidence="10">
    <location>
        <begin position="89"/>
        <end position="160"/>
    </location>
</feature>
<evidence type="ECO:0000256" key="1">
    <source>
        <dbReference type="ARBA" id="ARBA00022473"/>
    </source>
</evidence>
<keyword evidence="1" id="KW-0217">Developmental protein</keyword>
<feature type="region of interest" description="Disordered" evidence="10">
    <location>
        <begin position="779"/>
        <end position="825"/>
    </location>
</feature>
<dbReference type="InterPro" id="IPR036388">
    <property type="entry name" value="WH-like_DNA-bd_sf"/>
</dbReference>
<organism evidence="15 16">
    <name type="scientific">Clitoria ternatea</name>
    <name type="common">Butterfly pea</name>
    <dbReference type="NCBI Taxonomy" id="43366"/>
    <lineage>
        <taxon>Eukaryota</taxon>
        <taxon>Viridiplantae</taxon>
        <taxon>Streptophyta</taxon>
        <taxon>Embryophyta</taxon>
        <taxon>Tracheophyta</taxon>
        <taxon>Spermatophyta</taxon>
        <taxon>Magnoliopsida</taxon>
        <taxon>eudicotyledons</taxon>
        <taxon>Gunneridae</taxon>
        <taxon>Pentapetalae</taxon>
        <taxon>rosids</taxon>
        <taxon>fabids</taxon>
        <taxon>Fabales</taxon>
        <taxon>Fabaceae</taxon>
        <taxon>Papilionoideae</taxon>
        <taxon>50 kb inversion clade</taxon>
        <taxon>NPAAA clade</taxon>
        <taxon>indigoferoid/millettioid clade</taxon>
        <taxon>Phaseoleae</taxon>
        <taxon>Clitoria</taxon>
    </lineage>
</organism>
<feature type="domain" description="Myb-like" evidence="11">
    <location>
        <begin position="488"/>
        <end position="538"/>
    </location>
</feature>
<dbReference type="Gene3D" id="1.10.10.10">
    <property type="entry name" value="Winged helix-like DNA-binding domain superfamily/Winged helix DNA-binding domain"/>
    <property type="match status" value="1"/>
</dbReference>
<keyword evidence="8" id="KW-0539">Nucleus</keyword>
<evidence type="ECO:0000313" key="16">
    <source>
        <dbReference type="Proteomes" id="UP001359559"/>
    </source>
</evidence>
<dbReference type="SUPFAM" id="SSF46689">
    <property type="entry name" value="Homeodomain-like"/>
    <property type="match status" value="2"/>
</dbReference>
<protein>
    <recommendedName>
        <fullName evidence="17">SWI/SNF complex subunit SWI3C</fullName>
    </recommendedName>
</protein>
<evidence type="ECO:0000259" key="13">
    <source>
        <dbReference type="PROSITE" id="PS50934"/>
    </source>
</evidence>
<keyword evidence="7" id="KW-0804">Transcription</keyword>
<evidence type="ECO:0000259" key="14">
    <source>
        <dbReference type="PROSITE" id="PS51293"/>
    </source>
</evidence>
<dbReference type="InterPro" id="IPR009057">
    <property type="entry name" value="Homeodomain-like_sf"/>
</dbReference>
<keyword evidence="4" id="KW-0862">Zinc</keyword>
<name>A0AAN9K843_CLITE</name>
<feature type="region of interest" description="Disordered" evidence="10">
    <location>
        <begin position="626"/>
        <end position="651"/>
    </location>
</feature>
<dbReference type="FunFam" id="1.10.10.60:FF:000014">
    <property type="entry name" value="SWI/SNF complex subunit SMARCC2 isoform C"/>
    <property type="match status" value="1"/>
</dbReference>
<evidence type="ECO:0000256" key="5">
    <source>
        <dbReference type="ARBA" id="ARBA00023015"/>
    </source>
</evidence>
<dbReference type="EMBL" id="JAYKXN010000002">
    <property type="protein sequence ID" value="KAK7311533.1"/>
    <property type="molecule type" value="Genomic_DNA"/>
</dbReference>
<comment type="caution">
    <text evidence="15">The sequence shown here is derived from an EMBL/GenBank/DDBJ whole genome shotgun (WGS) entry which is preliminary data.</text>
</comment>
<feature type="domain" description="SANT" evidence="14">
    <location>
        <begin position="491"/>
        <end position="542"/>
    </location>
</feature>
<dbReference type="Proteomes" id="UP001359559">
    <property type="component" value="Unassembled WGS sequence"/>
</dbReference>
<evidence type="ECO:0000256" key="2">
    <source>
        <dbReference type="ARBA" id="ARBA00022723"/>
    </source>
</evidence>
<keyword evidence="5" id="KW-0805">Transcription regulation</keyword>
<dbReference type="Gene3D" id="1.10.10.60">
    <property type="entry name" value="Homeodomain-like"/>
    <property type="match status" value="1"/>
</dbReference>
<evidence type="ECO:0000256" key="10">
    <source>
        <dbReference type="SAM" id="MobiDB-lite"/>
    </source>
</evidence>
<gene>
    <name evidence="15" type="ORF">RJT34_09739</name>
</gene>
<feature type="compositionally biased region" description="Basic and acidic residues" evidence="10">
    <location>
        <begin position="639"/>
        <end position="651"/>
    </location>
</feature>
<reference evidence="15 16" key="1">
    <citation type="submission" date="2024-01" db="EMBL/GenBank/DDBJ databases">
        <title>The genomes of 5 underutilized Papilionoideae crops provide insights into root nodulation and disease resistance.</title>
        <authorList>
            <person name="Yuan L."/>
        </authorList>
    </citation>
    <scope>NUCLEOTIDE SEQUENCE [LARGE SCALE GENOMIC DNA]</scope>
    <source>
        <strain evidence="15">LY-2023</strain>
        <tissue evidence="15">Leaf</tissue>
    </source>
</reference>
<keyword evidence="16" id="KW-1185">Reference proteome</keyword>
<dbReference type="InterPro" id="IPR000433">
    <property type="entry name" value="Znf_ZZ"/>
</dbReference>
<feature type="compositionally biased region" description="Polar residues" evidence="10">
    <location>
        <begin position="792"/>
        <end position="820"/>
    </location>
</feature>
<feature type="domain" description="ZZ-type" evidence="12">
    <location>
        <begin position="433"/>
        <end position="487"/>
    </location>
</feature>
<dbReference type="PANTHER" id="PTHR12802">
    <property type="entry name" value="SWI/SNF COMPLEX-RELATED"/>
    <property type="match status" value="1"/>
</dbReference>
<keyword evidence="2" id="KW-0479">Metal-binding</keyword>
<evidence type="ECO:0000259" key="12">
    <source>
        <dbReference type="PROSITE" id="PS50135"/>
    </source>
</evidence>
<evidence type="ECO:0000256" key="7">
    <source>
        <dbReference type="ARBA" id="ARBA00023163"/>
    </source>
</evidence>
<sequence>MEKFRLEHAHRKRGHENFILPYISHYQSEIEIRSIFKLQKFSSNHNPNPLRQSTTPHSIFPQTISLSPPPLSLSPPPLSLFLKPPPLSPSLVAMPASPSENRTKWRKRKRESQISRRQQKHEEEDDEEEENPNAEEDHAERGYDSEEQNHHHHNHPNSQPQVEIEVLSDHAVQISQFPLVIKRSVNRPHSSVTGIVALERALESGDSKAQQLHSPPFLENVSHGQLQALSLVPSDSSALDQDRADSSYVITPPPILEGRGVVKRFGAKTLVVPMHSDWFSPATVHRLERQVVPHYFSGKSPDHTPEKYMEYRNYIVALHMDDPGKRITVSDCQGLLAGVDVEDLARIVRFLDHWGIINYCVGMLGHEHPNVVSCLKEEMSGEVRVPSEALKSIDSLIRFDKPKCKLKADEVYSSLTTHNADVSDLEDRIREHLSENHCNYCSRPLPVVYYQSQKEVDILLCTDCFHDGRFVTGHSSIDFIRVDSTRDYGELDGDSWTDQETLLLLEAMEIYNENWNDIAEHVGTKSKAQCILHFLRLPIEDGKLENINVPSMSLSSNAMNRDDSGRLHGYSNGDTAGPVHQIRDSDSRLPFANSGNPVMALVAFLASAVGPRVAASCAHAALAALSEDNSGSTSQMEAAGHDNRTNPENIHCREGGLRGETTISNNHNEDKAKVLGSWGQNEGKTTPLSTEKVKDAAKAGLSAAAMKAKLFADHEEREIQRLCANIVNHQLKRLELKLKQFAEIETLLMKECEQVERTRQRFAAERSRVMSARLGTAGATPQMNASGVGPSMASNGNNRQQMISASPSQPSISGYGNNQPVHPHMSFAPRPSMFGLGQRLPLSMIQQSQSASSTAMFNNPSNVQPTTNHPLLRPVSGTNSGLG</sequence>
<feature type="compositionally biased region" description="Polar residues" evidence="10">
    <location>
        <begin position="627"/>
        <end position="636"/>
    </location>
</feature>
<dbReference type="PROSITE" id="PS51293">
    <property type="entry name" value="SANT"/>
    <property type="match status" value="1"/>
</dbReference>
<feature type="region of interest" description="Disordered" evidence="10">
    <location>
        <begin position="845"/>
        <end position="883"/>
    </location>
</feature>
<evidence type="ECO:0000256" key="8">
    <source>
        <dbReference type="ARBA" id="ARBA00023242"/>
    </source>
</evidence>
<feature type="compositionally biased region" description="Acidic residues" evidence="10">
    <location>
        <begin position="123"/>
        <end position="134"/>
    </location>
</feature>
<dbReference type="Pfam" id="PF00249">
    <property type="entry name" value="Myb_DNA-binding"/>
    <property type="match status" value="1"/>
</dbReference>
<feature type="compositionally biased region" description="Basic and acidic residues" evidence="10">
    <location>
        <begin position="135"/>
        <end position="149"/>
    </location>
</feature>